<keyword evidence="1" id="KW-1133">Transmembrane helix</keyword>
<organism evidence="3">
    <name type="scientific">viral metagenome</name>
    <dbReference type="NCBI Taxonomy" id="1070528"/>
    <lineage>
        <taxon>unclassified sequences</taxon>
        <taxon>metagenomes</taxon>
        <taxon>organismal metagenomes</taxon>
    </lineage>
</organism>
<dbReference type="AlphaFoldDB" id="A0A6C0HZ79"/>
<feature type="domain" description="Potassium channel" evidence="2">
    <location>
        <begin position="11"/>
        <end position="89"/>
    </location>
</feature>
<dbReference type="Pfam" id="PF07885">
    <property type="entry name" value="Ion_trans_2"/>
    <property type="match status" value="1"/>
</dbReference>
<dbReference type="InterPro" id="IPR013099">
    <property type="entry name" value="K_chnl_dom"/>
</dbReference>
<reference evidence="3" key="1">
    <citation type="journal article" date="2020" name="Nature">
        <title>Giant virus diversity and host interactions through global metagenomics.</title>
        <authorList>
            <person name="Schulz F."/>
            <person name="Roux S."/>
            <person name="Paez-Espino D."/>
            <person name="Jungbluth S."/>
            <person name="Walsh D.A."/>
            <person name="Denef V.J."/>
            <person name="McMahon K.D."/>
            <person name="Konstantinidis K.T."/>
            <person name="Eloe-Fadrosh E.A."/>
            <person name="Kyrpides N.C."/>
            <person name="Woyke T."/>
        </authorList>
    </citation>
    <scope>NUCLEOTIDE SEQUENCE</scope>
    <source>
        <strain evidence="3">GVMAG-M-3300023184-178</strain>
    </source>
</reference>
<proteinExistence type="predicted"/>
<evidence type="ECO:0000313" key="3">
    <source>
        <dbReference type="EMBL" id="QHT85163.1"/>
    </source>
</evidence>
<accession>A0A6C0HZ79</accession>
<dbReference type="Gene3D" id="1.10.287.70">
    <property type="match status" value="1"/>
</dbReference>
<evidence type="ECO:0000256" key="1">
    <source>
        <dbReference type="SAM" id="Phobius"/>
    </source>
</evidence>
<dbReference type="EMBL" id="MN740034">
    <property type="protein sequence ID" value="QHT85163.1"/>
    <property type="molecule type" value="Genomic_DNA"/>
</dbReference>
<evidence type="ECO:0000259" key="2">
    <source>
        <dbReference type="Pfam" id="PF07885"/>
    </source>
</evidence>
<protein>
    <recommendedName>
        <fullName evidence="2">Potassium channel domain-containing protein</fullName>
    </recommendedName>
</protein>
<keyword evidence="1" id="KW-0812">Transmembrane</keyword>
<dbReference type="SUPFAM" id="SSF81324">
    <property type="entry name" value="Voltage-gated potassium channels"/>
    <property type="match status" value="1"/>
</dbReference>
<sequence length="109" mass="12532">MKRVLQTLLFHLTSIIVFGILYFYLSREHFILNDNKAPDFMDVVMMAVTIQAGVGVTNMTPISNLAKLAVTFQQLILICTNVFMIYFILIVNKEKFILSRFLNVVRGLE</sequence>
<keyword evidence="1" id="KW-0472">Membrane</keyword>
<feature type="transmembrane region" description="Helical" evidence="1">
    <location>
        <begin position="68"/>
        <end position="91"/>
    </location>
</feature>
<feature type="transmembrane region" description="Helical" evidence="1">
    <location>
        <begin position="6"/>
        <end position="25"/>
    </location>
</feature>
<name>A0A6C0HZ79_9ZZZZ</name>